<keyword evidence="2" id="KW-0378">Hydrolase</keyword>
<dbReference type="Pfam" id="PF01546">
    <property type="entry name" value="Peptidase_M20"/>
    <property type="match status" value="1"/>
</dbReference>
<evidence type="ECO:0000256" key="1">
    <source>
        <dbReference type="ARBA" id="ARBA00022723"/>
    </source>
</evidence>
<protein>
    <submittedName>
        <fullName evidence="4">M20/M25/M40 family metallo-hydrolase</fullName>
    </submittedName>
</protein>
<accession>A0AAE4ZA54</accession>
<dbReference type="InterPro" id="IPR011650">
    <property type="entry name" value="Peptidase_M20_dimer"/>
</dbReference>
<comment type="caution">
    <text evidence="4">The sequence shown here is derived from an EMBL/GenBank/DDBJ whole genome shotgun (WGS) entry which is preliminary data.</text>
</comment>
<dbReference type="EMBL" id="JAACAK010000083">
    <property type="protein sequence ID" value="NIR75492.1"/>
    <property type="molecule type" value="Genomic_DNA"/>
</dbReference>
<dbReference type="InterPro" id="IPR036264">
    <property type="entry name" value="Bact_exopeptidase_dim_dom"/>
</dbReference>
<evidence type="ECO:0000256" key="2">
    <source>
        <dbReference type="ARBA" id="ARBA00022801"/>
    </source>
</evidence>
<proteinExistence type="predicted"/>
<dbReference type="Gene3D" id="3.30.70.360">
    <property type="match status" value="1"/>
</dbReference>
<reference evidence="4 5" key="1">
    <citation type="submission" date="2020-01" db="EMBL/GenBank/DDBJ databases">
        <title>Genomes assembled from Gulf of Kutch pelagic sediment metagenomes.</title>
        <authorList>
            <person name="Chandrashekar M."/>
            <person name="Mahajan M.S."/>
            <person name="Dave K.J."/>
            <person name="Vatsa P."/>
            <person name="Nathani N.M."/>
        </authorList>
    </citation>
    <scope>NUCLEOTIDE SEQUENCE [LARGE SCALE GENOMIC DNA]</scope>
    <source>
        <strain evidence="4">KS3-K002</strain>
    </source>
</reference>
<evidence type="ECO:0000259" key="3">
    <source>
        <dbReference type="Pfam" id="PF07687"/>
    </source>
</evidence>
<evidence type="ECO:0000313" key="4">
    <source>
        <dbReference type="EMBL" id="NIR75492.1"/>
    </source>
</evidence>
<dbReference type="Proteomes" id="UP000702544">
    <property type="component" value="Unassembled WGS sequence"/>
</dbReference>
<keyword evidence="1" id="KW-0479">Metal-binding</keyword>
<name>A0AAE4ZA54_9BACT</name>
<dbReference type="GO" id="GO:0046872">
    <property type="term" value="F:metal ion binding"/>
    <property type="evidence" value="ECO:0007669"/>
    <property type="project" value="UniProtKB-KW"/>
</dbReference>
<dbReference type="InterPro" id="IPR002933">
    <property type="entry name" value="Peptidase_M20"/>
</dbReference>
<dbReference type="PANTHER" id="PTHR43808">
    <property type="entry name" value="ACETYLORNITHINE DEACETYLASE"/>
    <property type="match status" value="1"/>
</dbReference>
<dbReference type="InterPro" id="IPR050072">
    <property type="entry name" value="Peptidase_M20A"/>
</dbReference>
<dbReference type="PANTHER" id="PTHR43808:SF17">
    <property type="entry name" value="PEPTIDASE M20"/>
    <property type="match status" value="1"/>
</dbReference>
<dbReference type="GO" id="GO:0016787">
    <property type="term" value="F:hydrolase activity"/>
    <property type="evidence" value="ECO:0007669"/>
    <property type="project" value="UniProtKB-KW"/>
</dbReference>
<gene>
    <name evidence="4" type="ORF">GWO12_10350</name>
</gene>
<evidence type="ECO:0000313" key="5">
    <source>
        <dbReference type="Proteomes" id="UP000702544"/>
    </source>
</evidence>
<dbReference type="Pfam" id="PF07687">
    <property type="entry name" value="M20_dimer"/>
    <property type="match status" value="1"/>
</dbReference>
<dbReference type="Gene3D" id="3.40.630.10">
    <property type="entry name" value="Zn peptidases"/>
    <property type="match status" value="1"/>
</dbReference>
<dbReference type="SUPFAM" id="SSF53187">
    <property type="entry name" value="Zn-dependent exopeptidases"/>
    <property type="match status" value="1"/>
</dbReference>
<sequence>MRTDTDGSSQGATASVAIARAWLDDQGPAILQEQIELAAIASPPFKERARGEAVAAKLKSLSAEPRFDEVGNLLAGFPRGATAKDDPPVVIAAHLDTVFGPETRVEIQAAGHRWVGPGITDNARGLAVTLAVIRALFRCAAEPRRPLLFVFTVGEEGPGDLRGVKHLFRPGSTLRSAAAFLAVDGSGLNRIIHRALGSRRFRITVEGAGGHSWSDWGRCNPANAVGRLIAALADLPLPEDPRTTLTVARVGGGTAINAIPTDIWVEIDLRSEDAAAIDRIESRIRELLAAGIAAEGSRSSGSLSAEVEIIGERPAGVVPPTHPLVRAAEAATRAAGASPALVSSSTDANVPISLGIPAIAVGGGGRSGDMHTEHEWFEDSDGATGAVRLLDILIAVAEL</sequence>
<organism evidence="4 5">
    <name type="scientific">Candidatus Kutchimonas denitrificans</name>
    <dbReference type="NCBI Taxonomy" id="3056748"/>
    <lineage>
        <taxon>Bacteria</taxon>
        <taxon>Pseudomonadati</taxon>
        <taxon>Gemmatimonadota</taxon>
        <taxon>Gemmatimonadia</taxon>
        <taxon>Candidatus Palauibacterales</taxon>
        <taxon>Candidatus Palauibacteraceae</taxon>
        <taxon>Candidatus Kutchimonas</taxon>
    </lineage>
</organism>
<dbReference type="SUPFAM" id="SSF55031">
    <property type="entry name" value="Bacterial exopeptidase dimerisation domain"/>
    <property type="match status" value="1"/>
</dbReference>
<feature type="domain" description="Peptidase M20 dimerisation" evidence="3">
    <location>
        <begin position="197"/>
        <end position="290"/>
    </location>
</feature>
<dbReference type="AlphaFoldDB" id="A0AAE4ZA54"/>